<dbReference type="SUPFAM" id="SSF55083">
    <property type="entry name" value="6-hydroxymethyl-7,8-dihydropterin pyrophosphokinase, HPPK"/>
    <property type="match status" value="1"/>
</dbReference>
<dbReference type="PANTHER" id="PTHR43071:SF1">
    <property type="entry name" value="2-AMINO-4-HYDROXY-6-HYDROXYMETHYLDIHYDROPTERIDINE PYROPHOSPHOKINASE"/>
    <property type="match status" value="1"/>
</dbReference>
<dbReference type="eggNOG" id="COG0801">
    <property type="taxonomic scope" value="Bacteria"/>
</dbReference>
<dbReference type="UniPathway" id="UPA00077">
    <property type="reaction ID" value="UER00155"/>
</dbReference>
<dbReference type="Gene3D" id="3.30.70.560">
    <property type="entry name" value="7,8-Dihydro-6-hydroxymethylpterin-pyrophosphokinase HPPK"/>
    <property type="match status" value="1"/>
</dbReference>
<comment type="pathway">
    <text evidence="1">Cofactor biosynthesis; tetrahydrofolate biosynthesis; 2-amino-4-hydroxy-6-hydroxymethyl-7,8-dihydropteridine diphosphate from 7,8-dihydroneopterin triphosphate: step 4/4.</text>
</comment>
<evidence type="ECO:0000313" key="14">
    <source>
        <dbReference type="EMBL" id="EPR44896.1"/>
    </source>
</evidence>
<dbReference type="CDD" id="cd00483">
    <property type="entry name" value="HPPK"/>
    <property type="match status" value="1"/>
</dbReference>
<evidence type="ECO:0000313" key="15">
    <source>
        <dbReference type="Proteomes" id="UP000014977"/>
    </source>
</evidence>
<accession>S7U5V8</accession>
<protein>
    <recommendedName>
        <fullName evidence="4">2-amino-4-hydroxy-6-hydroxymethyldihydropteridine pyrophosphokinase</fullName>
        <ecNumber evidence="3">2.7.6.3</ecNumber>
    </recommendedName>
    <alternativeName>
        <fullName evidence="11">6-hydroxymethyl-7,8-dihydropterin pyrophosphokinase</fullName>
    </alternativeName>
    <alternativeName>
        <fullName evidence="12">7,8-dihydro-6-hydroxymethylpterin-pyrophosphokinase</fullName>
    </alternativeName>
</protein>
<evidence type="ECO:0000256" key="11">
    <source>
        <dbReference type="ARBA" id="ARBA00029766"/>
    </source>
</evidence>
<evidence type="ECO:0000256" key="9">
    <source>
        <dbReference type="ARBA" id="ARBA00022909"/>
    </source>
</evidence>
<comment type="caution">
    <text evidence="14">The sequence shown here is derived from an EMBL/GenBank/DDBJ whole genome shotgun (WGS) entry which is preliminary data.</text>
</comment>
<evidence type="ECO:0000256" key="5">
    <source>
        <dbReference type="ARBA" id="ARBA00022679"/>
    </source>
</evidence>
<sequence>MTVDRGTAAFISLGSNIGDKRGYCQKGIDGLRAAHRTTITALSRFYRTEPVDYKDQDWFVNGVVRIDTELDPYALLDLLHTIEQAAGRERKGVRFGPRTLDMDIILYGNWVVNTPTLSIPHPRMHKRRFVLQPLCDIDPTVVHPVFLKNAQYLLEHLDDEGQKMFPCEESETVLF</sequence>
<gene>
    <name evidence="14" type="ORF">dsmv_0932</name>
</gene>
<feature type="domain" description="7,8-dihydro-6-hydroxymethylpterin-pyrophosphokinase" evidence="13">
    <location>
        <begin position="10"/>
        <end position="139"/>
    </location>
</feature>
<dbReference type="PANTHER" id="PTHR43071">
    <property type="entry name" value="2-AMINO-4-HYDROXY-6-HYDROXYMETHYLDIHYDROPTERIDINE PYROPHOSPHOKINASE"/>
    <property type="match status" value="1"/>
</dbReference>
<keyword evidence="5" id="KW-0808">Transferase</keyword>
<dbReference type="AlphaFoldDB" id="S7U5V8"/>
<evidence type="ECO:0000256" key="3">
    <source>
        <dbReference type="ARBA" id="ARBA00013253"/>
    </source>
</evidence>
<dbReference type="GO" id="GO:0046654">
    <property type="term" value="P:tetrahydrofolate biosynthetic process"/>
    <property type="evidence" value="ECO:0007669"/>
    <property type="project" value="UniProtKB-UniPathway"/>
</dbReference>
<evidence type="ECO:0000256" key="10">
    <source>
        <dbReference type="ARBA" id="ARBA00029409"/>
    </source>
</evidence>
<evidence type="ECO:0000259" key="13">
    <source>
        <dbReference type="Pfam" id="PF01288"/>
    </source>
</evidence>
<dbReference type="OrthoDB" id="9808041at2"/>
<dbReference type="InterPro" id="IPR035907">
    <property type="entry name" value="Hppk_sf"/>
</dbReference>
<dbReference type="NCBIfam" id="TIGR01498">
    <property type="entry name" value="folK"/>
    <property type="match status" value="1"/>
</dbReference>
<keyword evidence="7 14" id="KW-0418">Kinase</keyword>
<dbReference type="Proteomes" id="UP000014977">
    <property type="component" value="Unassembled WGS sequence"/>
</dbReference>
<keyword evidence="9" id="KW-0289">Folate biosynthesis</keyword>
<evidence type="ECO:0000256" key="4">
    <source>
        <dbReference type="ARBA" id="ARBA00016218"/>
    </source>
</evidence>
<dbReference type="EMBL" id="ATHJ01000011">
    <property type="protein sequence ID" value="EPR44896.1"/>
    <property type="molecule type" value="Genomic_DNA"/>
</dbReference>
<comment type="function">
    <text evidence="10">Catalyzes the transfer of pyrophosphate from adenosine triphosphate (ATP) to 6-hydroxymethyl-7,8-dihydropterin, an enzymatic step in folate biosynthesis pathway.</text>
</comment>
<reference evidence="14 15" key="1">
    <citation type="journal article" date="2013" name="Genome Announc.">
        <title>Draft genome sequences for three mercury-methylating, sulfate-reducing bacteria.</title>
        <authorList>
            <person name="Brown S.D."/>
            <person name="Hurt R.A.Jr."/>
            <person name="Gilmour C.C."/>
            <person name="Elias D.A."/>
        </authorList>
    </citation>
    <scope>NUCLEOTIDE SEQUENCE [LARGE SCALE GENOMIC DNA]</scope>
    <source>
        <strain evidence="14 15">DSM 2059</strain>
    </source>
</reference>
<name>S7U5V8_DESML</name>
<evidence type="ECO:0000256" key="6">
    <source>
        <dbReference type="ARBA" id="ARBA00022741"/>
    </source>
</evidence>
<dbReference type="RefSeq" id="WP_020875123.1">
    <property type="nucleotide sequence ID" value="NZ_ATHJ01000011.1"/>
</dbReference>
<comment type="similarity">
    <text evidence="2">Belongs to the HPPK family.</text>
</comment>
<dbReference type="EC" id="2.7.6.3" evidence="3"/>
<dbReference type="GO" id="GO:0005524">
    <property type="term" value="F:ATP binding"/>
    <property type="evidence" value="ECO:0007669"/>
    <property type="project" value="UniProtKB-KW"/>
</dbReference>
<evidence type="ECO:0000256" key="12">
    <source>
        <dbReference type="ARBA" id="ARBA00033413"/>
    </source>
</evidence>
<evidence type="ECO:0000256" key="7">
    <source>
        <dbReference type="ARBA" id="ARBA00022777"/>
    </source>
</evidence>
<keyword evidence="8" id="KW-0067">ATP-binding</keyword>
<dbReference type="GO" id="GO:0003848">
    <property type="term" value="F:2-amino-4-hydroxy-6-hydroxymethyldihydropteridine diphosphokinase activity"/>
    <property type="evidence" value="ECO:0007669"/>
    <property type="project" value="UniProtKB-EC"/>
</dbReference>
<evidence type="ECO:0000256" key="1">
    <source>
        <dbReference type="ARBA" id="ARBA00005051"/>
    </source>
</evidence>
<dbReference type="Pfam" id="PF01288">
    <property type="entry name" value="HPPK"/>
    <property type="match status" value="1"/>
</dbReference>
<dbReference type="GO" id="GO:0016301">
    <property type="term" value="F:kinase activity"/>
    <property type="evidence" value="ECO:0007669"/>
    <property type="project" value="UniProtKB-KW"/>
</dbReference>
<dbReference type="GO" id="GO:0046656">
    <property type="term" value="P:folic acid biosynthetic process"/>
    <property type="evidence" value="ECO:0007669"/>
    <property type="project" value="UniProtKB-KW"/>
</dbReference>
<dbReference type="STRING" id="897.B2D07_11550"/>
<keyword evidence="6" id="KW-0547">Nucleotide-binding</keyword>
<keyword evidence="15" id="KW-1185">Reference proteome</keyword>
<organism evidence="14 15">
    <name type="scientific">Desulfococcus multivorans DSM 2059</name>
    <dbReference type="NCBI Taxonomy" id="1121405"/>
    <lineage>
        <taxon>Bacteria</taxon>
        <taxon>Pseudomonadati</taxon>
        <taxon>Thermodesulfobacteriota</taxon>
        <taxon>Desulfobacteria</taxon>
        <taxon>Desulfobacterales</taxon>
        <taxon>Desulfococcaceae</taxon>
        <taxon>Desulfococcus</taxon>
    </lineage>
</organism>
<evidence type="ECO:0000256" key="2">
    <source>
        <dbReference type="ARBA" id="ARBA00005810"/>
    </source>
</evidence>
<proteinExistence type="inferred from homology"/>
<dbReference type="InterPro" id="IPR000550">
    <property type="entry name" value="Hppk"/>
</dbReference>
<evidence type="ECO:0000256" key="8">
    <source>
        <dbReference type="ARBA" id="ARBA00022840"/>
    </source>
</evidence>